<reference evidence="14 15" key="1">
    <citation type="submission" date="2019-09" db="EMBL/GenBank/DDBJ databases">
        <title>Ecophysiology of the spiral-shaped methanotroph Methylospira mobilis as revealed by the complete genome sequence.</title>
        <authorList>
            <person name="Oshkin I.Y."/>
            <person name="Dedysh S.N."/>
            <person name="Miroshnikov K."/>
            <person name="Danilova O.V."/>
            <person name="Hakobyan A."/>
            <person name="Liesack W."/>
        </authorList>
    </citation>
    <scope>NUCLEOTIDE SEQUENCE [LARGE SCALE GENOMIC DNA]</scope>
    <source>
        <strain evidence="14 15">Shm1</strain>
    </source>
</reference>
<evidence type="ECO:0000256" key="7">
    <source>
        <dbReference type="ARBA" id="ARBA00022777"/>
    </source>
</evidence>
<evidence type="ECO:0000256" key="12">
    <source>
        <dbReference type="ARBA" id="ARBA00033413"/>
    </source>
</evidence>
<keyword evidence="8" id="KW-0067">ATP-binding</keyword>
<comment type="function">
    <text evidence="10">Catalyzes the transfer of pyrophosphate from adenosine triphosphate (ATP) to 6-hydroxymethyl-7,8-dihydropterin, an enzymatic step in folate biosynthesis pathway.</text>
</comment>
<comment type="similarity">
    <text evidence="2">Belongs to the HPPK family.</text>
</comment>
<evidence type="ECO:0000256" key="3">
    <source>
        <dbReference type="ARBA" id="ARBA00013253"/>
    </source>
</evidence>
<proteinExistence type="inferred from homology"/>
<evidence type="ECO:0000256" key="8">
    <source>
        <dbReference type="ARBA" id="ARBA00022840"/>
    </source>
</evidence>
<dbReference type="PROSITE" id="PS00794">
    <property type="entry name" value="HPPK"/>
    <property type="match status" value="1"/>
</dbReference>
<dbReference type="InParanoid" id="A0A5Q0BGW0"/>
<keyword evidence="6" id="KW-0547">Nucleotide-binding</keyword>
<dbReference type="InterPro" id="IPR035907">
    <property type="entry name" value="Hppk_sf"/>
</dbReference>
<accession>A0A5Q0BGW0</accession>
<dbReference type="OrthoDB" id="9808041at2"/>
<dbReference type="PANTHER" id="PTHR43071">
    <property type="entry name" value="2-AMINO-4-HYDROXY-6-HYDROXYMETHYLDIHYDROPTERIDINE PYROPHOSPHOKINASE"/>
    <property type="match status" value="1"/>
</dbReference>
<evidence type="ECO:0000256" key="2">
    <source>
        <dbReference type="ARBA" id="ARBA00005810"/>
    </source>
</evidence>
<dbReference type="EMBL" id="CP044205">
    <property type="protein sequence ID" value="QFY41451.1"/>
    <property type="molecule type" value="Genomic_DNA"/>
</dbReference>
<dbReference type="GO" id="GO:0003848">
    <property type="term" value="F:2-amino-4-hydroxy-6-hydroxymethyldihydropteridine diphosphokinase activity"/>
    <property type="evidence" value="ECO:0007669"/>
    <property type="project" value="UniProtKB-EC"/>
</dbReference>
<dbReference type="AlphaFoldDB" id="A0A5Q0BGW0"/>
<dbReference type="EC" id="2.7.6.3" evidence="3"/>
<dbReference type="GO" id="GO:0005524">
    <property type="term" value="F:ATP binding"/>
    <property type="evidence" value="ECO:0007669"/>
    <property type="project" value="UniProtKB-KW"/>
</dbReference>
<dbReference type="RefSeq" id="WP_153247432.1">
    <property type="nucleotide sequence ID" value="NZ_CP044205.1"/>
</dbReference>
<evidence type="ECO:0000259" key="13">
    <source>
        <dbReference type="PROSITE" id="PS00794"/>
    </source>
</evidence>
<dbReference type="UniPathway" id="UPA00077">
    <property type="reaction ID" value="UER00155"/>
</dbReference>
<evidence type="ECO:0000313" key="14">
    <source>
        <dbReference type="EMBL" id="QFY41451.1"/>
    </source>
</evidence>
<dbReference type="FunCoup" id="A0A5Q0BGW0">
    <property type="interactions" value="477"/>
</dbReference>
<dbReference type="Gene3D" id="3.30.70.560">
    <property type="entry name" value="7,8-Dihydro-6-hydroxymethylpterin-pyrophosphokinase HPPK"/>
    <property type="match status" value="1"/>
</dbReference>
<dbReference type="GO" id="GO:0016301">
    <property type="term" value="F:kinase activity"/>
    <property type="evidence" value="ECO:0007669"/>
    <property type="project" value="UniProtKB-KW"/>
</dbReference>
<dbReference type="GO" id="GO:0046654">
    <property type="term" value="P:tetrahydrofolate biosynthetic process"/>
    <property type="evidence" value="ECO:0007669"/>
    <property type="project" value="UniProtKB-UniPathway"/>
</dbReference>
<evidence type="ECO:0000256" key="6">
    <source>
        <dbReference type="ARBA" id="ARBA00022741"/>
    </source>
</evidence>
<dbReference type="Proteomes" id="UP000325755">
    <property type="component" value="Chromosome"/>
</dbReference>
<dbReference type="KEGG" id="mmob:F6R98_01455"/>
<sequence>MNSFREEVTAYLGLGSNLADPASQLRRARAEIAGLTGVSERAFSSFYHSAPMGPADQPDYVNAVMAVDVTLDAHELLRALQAIELMHGRDRSGRRWGARTLDIDILLYGQEQLHYEDLTVPHPGMTEREFVLYPLAEIAPAGLEIPGGGRLDDWLARCPKRGLEVLSVD</sequence>
<keyword evidence="15" id="KW-1185">Reference proteome</keyword>
<name>A0A5Q0BGW0_9GAMM</name>
<evidence type="ECO:0000256" key="10">
    <source>
        <dbReference type="ARBA" id="ARBA00029409"/>
    </source>
</evidence>
<keyword evidence="9" id="KW-0289">Folate biosynthesis</keyword>
<dbReference type="NCBIfam" id="TIGR01498">
    <property type="entry name" value="folK"/>
    <property type="match status" value="1"/>
</dbReference>
<evidence type="ECO:0000256" key="4">
    <source>
        <dbReference type="ARBA" id="ARBA00016218"/>
    </source>
</evidence>
<protein>
    <recommendedName>
        <fullName evidence="4">2-amino-4-hydroxy-6-hydroxymethyldihydropteridine pyrophosphokinase</fullName>
        <ecNumber evidence="3">2.7.6.3</ecNumber>
    </recommendedName>
    <alternativeName>
        <fullName evidence="11">6-hydroxymethyl-7,8-dihydropterin pyrophosphokinase</fullName>
    </alternativeName>
    <alternativeName>
        <fullName evidence="12">7,8-dihydro-6-hydroxymethylpterin-pyrophosphokinase</fullName>
    </alternativeName>
</protein>
<evidence type="ECO:0000256" key="9">
    <source>
        <dbReference type="ARBA" id="ARBA00022909"/>
    </source>
</evidence>
<dbReference type="PANTHER" id="PTHR43071:SF1">
    <property type="entry name" value="2-AMINO-4-HYDROXY-6-HYDROXYMETHYLDIHYDROPTERIDINE PYROPHOSPHOKINASE"/>
    <property type="match status" value="1"/>
</dbReference>
<comment type="pathway">
    <text evidence="1">Cofactor biosynthesis; tetrahydrofolate biosynthesis; 2-amino-4-hydroxy-6-hydroxymethyl-7,8-dihydropteridine diphosphate from 7,8-dihydroneopterin triphosphate: step 4/4.</text>
</comment>
<dbReference type="CDD" id="cd00483">
    <property type="entry name" value="HPPK"/>
    <property type="match status" value="1"/>
</dbReference>
<evidence type="ECO:0000313" key="15">
    <source>
        <dbReference type="Proteomes" id="UP000325755"/>
    </source>
</evidence>
<keyword evidence="5 14" id="KW-0808">Transferase</keyword>
<evidence type="ECO:0000256" key="11">
    <source>
        <dbReference type="ARBA" id="ARBA00029766"/>
    </source>
</evidence>
<gene>
    <name evidence="14" type="primary">folK</name>
    <name evidence="14" type="ORF">F6R98_01455</name>
</gene>
<feature type="domain" description="7,8-dihydro-6-hydroxymethylpterin-pyrophosphokinase" evidence="13">
    <location>
        <begin position="95"/>
        <end position="106"/>
    </location>
</feature>
<dbReference type="SUPFAM" id="SSF55083">
    <property type="entry name" value="6-hydroxymethyl-7,8-dihydropterin pyrophosphokinase, HPPK"/>
    <property type="match status" value="1"/>
</dbReference>
<dbReference type="InterPro" id="IPR000550">
    <property type="entry name" value="Hppk"/>
</dbReference>
<evidence type="ECO:0000256" key="1">
    <source>
        <dbReference type="ARBA" id="ARBA00005051"/>
    </source>
</evidence>
<organism evidence="14 15">
    <name type="scientific">Candidatus Methylospira mobilis</name>
    <dbReference type="NCBI Taxonomy" id="1808979"/>
    <lineage>
        <taxon>Bacteria</taxon>
        <taxon>Pseudomonadati</taxon>
        <taxon>Pseudomonadota</taxon>
        <taxon>Gammaproteobacteria</taxon>
        <taxon>Methylococcales</taxon>
        <taxon>Methylococcaceae</taxon>
        <taxon>Candidatus Methylospira</taxon>
    </lineage>
</organism>
<evidence type="ECO:0000256" key="5">
    <source>
        <dbReference type="ARBA" id="ARBA00022679"/>
    </source>
</evidence>
<dbReference type="Pfam" id="PF01288">
    <property type="entry name" value="HPPK"/>
    <property type="match status" value="1"/>
</dbReference>
<keyword evidence="7 14" id="KW-0418">Kinase</keyword>
<dbReference type="GO" id="GO:0046656">
    <property type="term" value="P:folic acid biosynthetic process"/>
    <property type="evidence" value="ECO:0007669"/>
    <property type="project" value="UniProtKB-KW"/>
</dbReference>